<sequence length="431" mass="45715">MIGTGHTATTTASNGLAAVQTISAPLHDARALSQRLVTHFTEVVTPIGNLPGEVLRGEVTNVTRTCVELATGVLEGHDVEDKVERLHRAGAEWAREGIPIGAIHRAVRDGVELAFGLVLEAAGPDDYARLMLTAQRFLEILALINAAFAVAYVREHRAAAAEHHTAVQTVTSALLAGRSAATMARSGGVEIADSYSVLALGIPAPQPRPGLDLTVAARRTLRRVQAALAAHTAGRGLSLLGTEGGTVLVPTPEPLPVADLVSRLSAATGVALTATVVHTATGGIPEAAERAHELLDMVHRLQCAPGLYRFDDLAVEYQLTRPGPGREHLGALLDPLDEHPDLMETLRTYVGSDHSRQRTARVLGVHTNTVDYRLKRIAQLTGFDPSRPSGLWHLRSSLVARTYRNSAAGSAAADGLPSRGINLSGKEFQRI</sequence>
<evidence type="ECO:0000313" key="4">
    <source>
        <dbReference type="Proteomes" id="UP000255467"/>
    </source>
</evidence>
<evidence type="ECO:0000259" key="2">
    <source>
        <dbReference type="Pfam" id="PF14361"/>
    </source>
</evidence>
<dbReference type="Gene3D" id="1.10.10.2840">
    <property type="entry name" value="PucR C-terminal helix-turn-helix domain"/>
    <property type="match status" value="1"/>
</dbReference>
<evidence type="ECO:0000259" key="1">
    <source>
        <dbReference type="Pfam" id="PF13556"/>
    </source>
</evidence>
<name>A0A378YIY5_9NOCA</name>
<protein>
    <submittedName>
        <fullName evidence="3">Sugar diacid utilization regulator</fullName>
    </submittedName>
</protein>
<dbReference type="InterPro" id="IPR051448">
    <property type="entry name" value="CdaR-like_regulators"/>
</dbReference>
<dbReference type="EMBL" id="UGRY01000002">
    <property type="protein sequence ID" value="SUA76379.1"/>
    <property type="molecule type" value="Genomic_DNA"/>
</dbReference>
<proteinExistence type="predicted"/>
<dbReference type="PANTHER" id="PTHR33744:SF1">
    <property type="entry name" value="DNA-BINDING TRANSCRIPTIONAL ACTIVATOR ADER"/>
    <property type="match status" value="1"/>
</dbReference>
<organism evidence="3 4">
    <name type="scientific">Nocardia otitidiscaviarum</name>
    <dbReference type="NCBI Taxonomy" id="1823"/>
    <lineage>
        <taxon>Bacteria</taxon>
        <taxon>Bacillati</taxon>
        <taxon>Actinomycetota</taxon>
        <taxon>Actinomycetes</taxon>
        <taxon>Mycobacteriales</taxon>
        <taxon>Nocardiaceae</taxon>
        <taxon>Nocardia</taxon>
    </lineage>
</organism>
<dbReference type="OrthoDB" id="4535840at2"/>
<dbReference type="InterPro" id="IPR042070">
    <property type="entry name" value="PucR_C-HTH_sf"/>
</dbReference>
<dbReference type="AlphaFoldDB" id="A0A378YIY5"/>
<dbReference type="Pfam" id="PF13556">
    <property type="entry name" value="HTH_30"/>
    <property type="match status" value="1"/>
</dbReference>
<dbReference type="Pfam" id="PF14361">
    <property type="entry name" value="RsbRD_N"/>
    <property type="match status" value="1"/>
</dbReference>
<accession>A0A378YIY5</accession>
<reference evidence="3 4" key="1">
    <citation type="submission" date="2018-06" db="EMBL/GenBank/DDBJ databases">
        <authorList>
            <consortium name="Pathogen Informatics"/>
            <person name="Doyle S."/>
        </authorList>
    </citation>
    <scope>NUCLEOTIDE SEQUENCE [LARGE SCALE GENOMIC DNA]</scope>
    <source>
        <strain evidence="3 4">NCTC1934</strain>
    </source>
</reference>
<dbReference type="InterPro" id="IPR025751">
    <property type="entry name" value="RsbRD_N_dom"/>
</dbReference>
<dbReference type="RefSeq" id="WP_081592739.1">
    <property type="nucleotide sequence ID" value="NZ_UGRY01000002.1"/>
</dbReference>
<dbReference type="STRING" id="1406858.GCA_000710895_02352"/>
<evidence type="ECO:0000313" key="3">
    <source>
        <dbReference type="EMBL" id="SUA76379.1"/>
    </source>
</evidence>
<dbReference type="PANTHER" id="PTHR33744">
    <property type="entry name" value="CARBOHYDRATE DIACID REGULATOR"/>
    <property type="match status" value="1"/>
</dbReference>
<dbReference type="InterPro" id="IPR025736">
    <property type="entry name" value="PucR_C-HTH_dom"/>
</dbReference>
<feature type="domain" description="RsbT co-antagonist protein RsbRD N-terminal" evidence="2">
    <location>
        <begin position="31"/>
        <end position="166"/>
    </location>
</feature>
<gene>
    <name evidence="3" type="ORF">NCTC1934_02522</name>
</gene>
<feature type="domain" description="PucR C-terminal helix-turn-helix" evidence="1">
    <location>
        <begin position="342"/>
        <end position="398"/>
    </location>
</feature>
<keyword evidence="4" id="KW-1185">Reference proteome</keyword>
<dbReference type="Proteomes" id="UP000255467">
    <property type="component" value="Unassembled WGS sequence"/>
</dbReference>